<dbReference type="Proteomes" id="UP000005237">
    <property type="component" value="Unassembled WGS sequence"/>
</dbReference>
<accession>A0A8R1EJR3</accession>
<name>A0A8R1EJR3_CAEJA</name>
<reference evidence="1" key="2">
    <citation type="submission" date="2022-06" db="UniProtKB">
        <authorList>
            <consortium name="EnsemblMetazoa"/>
        </authorList>
    </citation>
    <scope>IDENTIFICATION</scope>
    <source>
        <strain evidence="1">DF5081</strain>
    </source>
</reference>
<proteinExistence type="predicted"/>
<dbReference type="AlphaFoldDB" id="A0A8R1EJR3"/>
<reference evidence="2" key="1">
    <citation type="submission" date="2010-08" db="EMBL/GenBank/DDBJ databases">
        <authorList>
            <consortium name="Caenorhabditis japonica Sequencing Consortium"/>
            <person name="Wilson R.K."/>
        </authorList>
    </citation>
    <scope>NUCLEOTIDE SEQUENCE [LARGE SCALE GENOMIC DNA]</scope>
    <source>
        <strain evidence="2">DF5081</strain>
    </source>
</reference>
<protein>
    <submittedName>
        <fullName evidence="1">Uncharacterized protein</fullName>
    </submittedName>
</protein>
<dbReference type="EnsemblMetazoa" id="CJA35515.1">
    <property type="protein sequence ID" value="CJA35515.1"/>
    <property type="gene ID" value="WBGene00211362"/>
</dbReference>
<sequence length="193" mass="21759">MLNRREQFLERLSRRQFTKTINNGKDASRYPDRKYSQFSHGNGSRTVKRFAPLGEIVCHEEDDLENEIDTADHAATDNSLATFHSLFPGSMEHSHRESEQIDRENTIAGRRSVSPVAHSSSFVDYKDSIDSNLAISVQHPSIPRSSLKDEFPAGYMFNDVSLGEEDAGVDDSSLQTIEYLYRIQSGRTVTPSS</sequence>
<organism evidence="1 2">
    <name type="scientific">Caenorhabditis japonica</name>
    <dbReference type="NCBI Taxonomy" id="281687"/>
    <lineage>
        <taxon>Eukaryota</taxon>
        <taxon>Metazoa</taxon>
        <taxon>Ecdysozoa</taxon>
        <taxon>Nematoda</taxon>
        <taxon>Chromadorea</taxon>
        <taxon>Rhabditida</taxon>
        <taxon>Rhabditina</taxon>
        <taxon>Rhabditomorpha</taxon>
        <taxon>Rhabditoidea</taxon>
        <taxon>Rhabditidae</taxon>
        <taxon>Peloderinae</taxon>
        <taxon>Caenorhabditis</taxon>
    </lineage>
</organism>
<evidence type="ECO:0000313" key="2">
    <source>
        <dbReference type="Proteomes" id="UP000005237"/>
    </source>
</evidence>
<keyword evidence="2" id="KW-1185">Reference proteome</keyword>
<evidence type="ECO:0000313" key="1">
    <source>
        <dbReference type="EnsemblMetazoa" id="CJA35515.1"/>
    </source>
</evidence>